<reference evidence="2" key="1">
    <citation type="journal article" date="2020" name="Stud. Mycol.">
        <title>101 Dothideomycetes genomes: A test case for predicting lifestyles and emergence of pathogens.</title>
        <authorList>
            <person name="Haridas S."/>
            <person name="Albert R."/>
            <person name="Binder M."/>
            <person name="Bloem J."/>
            <person name="LaButti K."/>
            <person name="Salamov A."/>
            <person name="Andreopoulos B."/>
            <person name="Baker S."/>
            <person name="Barry K."/>
            <person name="Bills G."/>
            <person name="Bluhm B."/>
            <person name="Cannon C."/>
            <person name="Castanera R."/>
            <person name="Culley D."/>
            <person name="Daum C."/>
            <person name="Ezra D."/>
            <person name="Gonzalez J."/>
            <person name="Henrissat B."/>
            <person name="Kuo A."/>
            <person name="Liang C."/>
            <person name="Lipzen A."/>
            <person name="Lutzoni F."/>
            <person name="Magnuson J."/>
            <person name="Mondo S."/>
            <person name="Nolan M."/>
            <person name="Ohm R."/>
            <person name="Pangilinan J."/>
            <person name="Park H.-J."/>
            <person name="Ramirez L."/>
            <person name="Alfaro M."/>
            <person name="Sun H."/>
            <person name="Tritt A."/>
            <person name="Yoshinaga Y."/>
            <person name="Zwiers L.-H."/>
            <person name="Turgeon B."/>
            <person name="Goodwin S."/>
            <person name="Spatafora J."/>
            <person name="Crous P."/>
            <person name="Grigoriev I."/>
        </authorList>
    </citation>
    <scope>NUCLEOTIDE SEQUENCE [LARGE SCALE GENOMIC DNA]</scope>
    <source>
        <strain evidence="2">CECT 20119</strain>
    </source>
</reference>
<dbReference type="Proteomes" id="UP000799538">
    <property type="component" value="Unassembled WGS sequence"/>
</dbReference>
<evidence type="ECO:0000313" key="2">
    <source>
        <dbReference type="Proteomes" id="UP000799538"/>
    </source>
</evidence>
<sequence>MHLETLNHWCPLQDLRNHRLSLMRHSLYAFDLLDLHEYRGRRLREMAADGL</sequence>
<proteinExistence type="predicted"/>
<gene>
    <name evidence="1" type="ORF">BDZ85DRAFT_270722</name>
</gene>
<name>A0A6A6FXZ2_9PEZI</name>
<dbReference type="EMBL" id="ML992560">
    <property type="protein sequence ID" value="KAF2218259.1"/>
    <property type="molecule type" value="Genomic_DNA"/>
</dbReference>
<evidence type="ECO:0000313" key="1">
    <source>
        <dbReference type="EMBL" id="KAF2218259.1"/>
    </source>
</evidence>
<dbReference type="AlphaFoldDB" id="A0A6A6FXZ2"/>
<organism evidence="1 2">
    <name type="scientific">Elsinoe ampelina</name>
    <dbReference type="NCBI Taxonomy" id="302913"/>
    <lineage>
        <taxon>Eukaryota</taxon>
        <taxon>Fungi</taxon>
        <taxon>Dikarya</taxon>
        <taxon>Ascomycota</taxon>
        <taxon>Pezizomycotina</taxon>
        <taxon>Dothideomycetes</taxon>
        <taxon>Dothideomycetidae</taxon>
        <taxon>Myriangiales</taxon>
        <taxon>Elsinoaceae</taxon>
        <taxon>Elsinoe</taxon>
    </lineage>
</organism>
<keyword evidence="2" id="KW-1185">Reference proteome</keyword>
<accession>A0A6A6FXZ2</accession>
<protein>
    <submittedName>
        <fullName evidence="1">Uncharacterized protein</fullName>
    </submittedName>
</protein>